<feature type="region of interest" description="Disordered" evidence="1">
    <location>
        <begin position="518"/>
        <end position="539"/>
    </location>
</feature>
<feature type="transmembrane region" description="Helical" evidence="2">
    <location>
        <begin position="289"/>
        <end position="311"/>
    </location>
</feature>
<dbReference type="InterPro" id="IPR044926">
    <property type="entry name" value="RGS_subdomain_2"/>
</dbReference>
<feature type="compositionally biased region" description="Low complexity" evidence="1">
    <location>
        <begin position="602"/>
        <end position="612"/>
    </location>
</feature>
<dbReference type="SUPFAM" id="SSF48097">
    <property type="entry name" value="Regulator of G-protein signaling, RGS"/>
    <property type="match status" value="1"/>
</dbReference>
<keyword evidence="2" id="KW-0472">Membrane</keyword>
<dbReference type="AlphaFoldDB" id="A0A9P4NW58"/>
<accession>A0A9P4NW58</accession>
<feature type="transmembrane region" description="Helical" evidence="2">
    <location>
        <begin position="257"/>
        <end position="277"/>
    </location>
</feature>
<evidence type="ECO:0000256" key="2">
    <source>
        <dbReference type="SAM" id="Phobius"/>
    </source>
</evidence>
<dbReference type="Gene3D" id="1.10.167.10">
    <property type="entry name" value="Regulator of G-protein Signalling 4, domain 2"/>
    <property type="match status" value="1"/>
</dbReference>
<sequence length="629" mass="72244">MSTQLGLSPLKPGDSQPRFDAAGIVYITGCSMWTVFIPCGMTFLWHKRHLPFLKIRRLPLTFGATILLHLYWITQEVGYTIAPLEPEVAVFWTMGVVYPIGLGLFFASNAQLLYVAKTQEKYARWDSSSDASIHTAGFYERNQPGNGLQKIWRRFQQLDFTVRTLIVVGVMSFLQILLTVIMFLISRKYHSSWGISGTEVTGTPLERQIKQGQGWEWWPLIAWQFFWYWVVAPITLWRARNIQDTHGWRVQTSVCCIVGKVELWALPMWLIALYVPAMAPCNEYWIPVQWIGISIWFIEAFTVWIPCYQVYRHHSLQRETLDTIALWQNRTRKETDASNLTSHGEQRSTVNTYKSMSSMEAGHEKASSFDLSDTDSMYTMDALEHTLRQNPEPLRQFSALRDFSGENIAFLTGVSEWRAKWPPSRSQTLSFSARADEKLDEEAPLRDLYKRAVYLYANFVSPQYADFPINISSEHLKELDSLFQDAAKTLYGASATPTSLNSVTPFETNFSWPARTSQVQVNQSHNASSPHAAQDPLDGDTGLLDFVNDRVQYWGDIPSNFDRHVFENAEKSIKYLVLTNTWPKFVKEKRVGRKRHERSLESSDSNESKGSSKGYFKVFHTFMSKGNTP</sequence>
<proteinExistence type="predicted"/>
<feature type="transmembrane region" description="Helical" evidence="2">
    <location>
        <begin position="217"/>
        <end position="237"/>
    </location>
</feature>
<evidence type="ECO:0000313" key="4">
    <source>
        <dbReference type="Proteomes" id="UP000800235"/>
    </source>
</evidence>
<feature type="compositionally biased region" description="Polar residues" evidence="1">
    <location>
        <begin position="518"/>
        <end position="531"/>
    </location>
</feature>
<keyword evidence="2" id="KW-0812">Transmembrane</keyword>
<feature type="region of interest" description="Disordered" evidence="1">
    <location>
        <begin position="589"/>
        <end position="612"/>
    </location>
</feature>
<feature type="transmembrane region" description="Helical" evidence="2">
    <location>
        <begin position="160"/>
        <end position="185"/>
    </location>
</feature>
<organism evidence="3 4">
    <name type="scientific">Tothia fuscella</name>
    <dbReference type="NCBI Taxonomy" id="1048955"/>
    <lineage>
        <taxon>Eukaryota</taxon>
        <taxon>Fungi</taxon>
        <taxon>Dikarya</taxon>
        <taxon>Ascomycota</taxon>
        <taxon>Pezizomycotina</taxon>
        <taxon>Dothideomycetes</taxon>
        <taxon>Pleosporomycetidae</taxon>
        <taxon>Venturiales</taxon>
        <taxon>Cylindrosympodiaceae</taxon>
        <taxon>Tothia</taxon>
    </lineage>
</organism>
<comment type="caution">
    <text evidence="3">The sequence shown here is derived from an EMBL/GenBank/DDBJ whole genome shotgun (WGS) entry which is preliminary data.</text>
</comment>
<reference evidence="3" key="1">
    <citation type="journal article" date="2020" name="Stud. Mycol.">
        <title>101 Dothideomycetes genomes: a test case for predicting lifestyles and emergence of pathogens.</title>
        <authorList>
            <person name="Haridas S."/>
            <person name="Albert R."/>
            <person name="Binder M."/>
            <person name="Bloem J."/>
            <person name="Labutti K."/>
            <person name="Salamov A."/>
            <person name="Andreopoulos B."/>
            <person name="Baker S."/>
            <person name="Barry K."/>
            <person name="Bills G."/>
            <person name="Bluhm B."/>
            <person name="Cannon C."/>
            <person name="Castanera R."/>
            <person name="Culley D."/>
            <person name="Daum C."/>
            <person name="Ezra D."/>
            <person name="Gonzalez J."/>
            <person name="Henrissat B."/>
            <person name="Kuo A."/>
            <person name="Liang C."/>
            <person name="Lipzen A."/>
            <person name="Lutzoni F."/>
            <person name="Magnuson J."/>
            <person name="Mondo S."/>
            <person name="Nolan M."/>
            <person name="Ohm R."/>
            <person name="Pangilinan J."/>
            <person name="Park H.-J."/>
            <person name="Ramirez L."/>
            <person name="Alfaro M."/>
            <person name="Sun H."/>
            <person name="Tritt A."/>
            <person name="Yoshinaga Y."/>
            <person name="Zwiers L.-H."/>
            <person name="Turgeon B."/>
            <person name="Goodwin S."/>
            <person name="Spatafora J."/>
            <person name="Crous P."/>
            <person name="Grigoriev I."/>
        </authorList>
    </citation>
    <scope>NUCLEOTIDE SEQUENCE</scope>
    <source>
        <strain evidence="3">CBS 130266</strain>
    </source>
</reference>
<keyword evidence="4" id="KW-1185">Reference proteome</keyword>
<dbReference type="OrthoDB" id="5313079at2759"/>
<dbReference type="InterPro" id="IPR036305">
    <property type="entry name" value="RGS_sf"/>
</dbReference>
<keyword evidence="2" id="KW-1133">Transmembrane helix</keyword>
<dbReference type="EMBL" id="MU007027">
    <property type="protein sequence ID" value="KAF2432314.1"/>
    <property type="molecule type" value="Genomic_DNA"/>
</dbReference>
<evidence type="ECO:0000256" key="1">
    <source>
        <dbReference type="SAM" id="MobiDB-lite"/>
    </source>
</evidence>
<evidence type="ECO:0008006" key="5">
    <source>
        <dbReference type="Google" id="ProtNLM"/>
    </source>
</evidence>
<name>A0A9P4NW58_9PEZI</name>
<protein>
    <recommendedName>
        <fullName evidence="5">RGS domain-containing protein</fullName>
    </recommendedName>
</protein>
<gene>
    <name evidence="3" type="ORF">EJ08DRAFT_669591</name>
</gene>
<feature type="transmembrane region" description="Helical" evidence="2">
    <location>
        <begin position="89"/>
        <end position="115"/>
    </location>
</feature>
<dbReference type="Proteomes" id="UP000800235">
    <property type="component" value="Unassembled WGS sequence"/>
</dbReference>
<feature type="transmembrane region" description="Helical" evidence="2">
    <location>
        <begin position="57"/>
        <end position="74"/>
    </location>
</feature>
<evidence type="ECO:0000313" key="3">
    <source>
        <dbReference type="EMBL" id="KAF2432314.1"/>
    </source>
</evidence>
<feature type="transmembrane region" description="Helical" evidence="2">
    <location>
        <begin position="24"/>
        <end position="45"/>
    </location>
</feature>